<name>A0A0A9GY89_ARUDO</name>
<dbReference type="AlphaFoldDB" id="A0A0A9GY89"/>
<organism evidence="1">
    <name type="scientific">Arundo donax</name>
    <name type="common">Giant reed</name>
    <name type="synonym">Donax arundinaceus</name>
    <dbReference type="NCBI Taxonomy" id="35708"/>
    <lineage>
        <taxon>Eukaryota</taxon>
        <taxon>Viridiplantae</taxon>
        <taxon>Streptophyta</taxon>
        <taxon>Embryophyta</taxon>
        <taxon>Tracheophyta</taxon>
        <taxon>Spermatophyta</taxon>
        <taxon>Magnoliopsida</taxon>
        <taxon>Liliopsida</taxon>
        <taxon>Poales</taxon>
        <taxon>Poaceae</taxon>
        <taxon>PACMAD clade</taxon>
        <taxon>Arundinoideae</taxon>
        <taxon>Arundineae</taxon>
        <taxon>Arundo</taxon>
    </lineage>
</organism>
<accession>A0A0A9GY89</accession>
<sequence length="66" mass="7570">MYTTSSIQIAWDSRALILPILQRMFDAHLNKFLDHLRLSFGASSNASTLEEMIKARSFYLELVCTC</sequence>
<reference evidence="1" key="2">
    <citation type="journal article" date="2015" name="Data Brief">
        <title>Shoot transcriptome of the giant reed, Arundo donax.</title>
        <authorList>
            <person name="Barrero R.A."/>
            <person name="Guerrero F.D."/>
            <person name="Moolhuijzen P."/>
            <person name="Goolsby J.A."/>
            <person name="Tidwell J."/>
            <person name="Bellgard S.E."/>
            <person name="Bellgard M.I."/>
        </authorList>
    </citation>
    <scope>NUCLEOTIDE SEQUENCE</scope>
    <source>
        <tissue evidence="1">Shoot tissue taken approximately 20 cm above the soil surface</tissue>
    </source>
</reference>
<reference evidence="1" key="1">
    <citation type="submission" date="2014-09" db="EMBL/GenBank/DDBJ databases">
        <authorList>
            <person name="Magalhaes I.L.F."/>
            <person name="Oliveira U."/>
            <person name="Santos F.R."/>
            <person name="Vidigal T.H.D.A."/>
            <person name="Brescovit A.D."/>
            <person name="Santos A.J."/>
        </authorList>
    </citation>
    <scope>NUCLEOTIDE SEQUENCE</scope>
    <source>
        <tissue evidence="1">Shoot tissue taken approximately 20 cm above the soil surface</tissue>
    </source>
</reference>
<proteinExistence type="predicted"/>
<evidence type="ECO:0000313" key="1">
    <source>
        <dbReference type="EMBL" id="JAE29965.1"/>
    </source>
</evidence>
<dbReference type="EMBL" id="GBRH01167931">
    <property type="protein sequence ID" value="JAE29965.1"/>
    <property type="molecule type" value="Transcribed_RNA"/>
</dbReference>
<protein>
    <submittedName>
        <fullName evidence="1">Uncharacterized protein</fullName>
    </submittedName>
</protein>